<reference evidence="4" key="1">
    <citation type="submission" date="2023-07" db="EMBL/GenBank/DDBJ databases">
        <authorList>
            <person name="Deng Y."/>
            <person name="Zhang Y.-Q."/>
        </authorList>
    </citation>
    <scope>NUCLEOTIDE SEQUENCE [LARGE SCALE GENOMIC DNA]</scope>
    <source>
        <strain evidence="4">CPCC 205710</strain>
    </source>
</reference>
<dbReference type="PANTHER" id="PTHR30204">
    <property type="entry name" value="REDOX-CYCLING DRUG-SENSING TRANSCRIPTIONAL ACTIVATOR SOXR"/>
    <property type="match status" value="1"/>
</dbReference>
<dbReference type="Pfam" id="PF13411">
    <property type="entry name" value="MerR_1"/>
    <property type="match status" value="1"/>
</dbReference>
<evidence type="ECO:0000256" key="1">
    <source>
        <dbReference type="ARBA" id="ARBA00023125"/>
    </source>
</evidence>
<dbReference type="PANTHER" id="PTHR30204:SF90">
    <property type="entry name" value="HTH-TYPE TRANSCRIPTIONAL ACTIVATOR MTA"/>
    <property type="match status" value="1"/>
</dbReference>
<dbReference type="EMBL" id="JAODWD010000002">
    <property type="protein sequence ID" value="MCT7658147.1"/>
    <property type="molecule type" value="Genomic_DNA"/>
</dbReference>
<dbReference type="PROSITE" id="PS50937">
    <property type="entry name" value="HTH_MERR_2"/>
    <property type="match status" value="1"/>
</dbReference>
<name>A0ABT2M797_9MYCO</name>
<dbReference type="SMART" id="SM00422">
    <property type="entry name" value="HTH_MERR"/>
    <property type="match status" value="1"/>
</dbReference>
<dbReference type="InterPro" id="IPR047057">
    <property type="entry name" value="MerR_fam"/>
</dbReference>
<gene>
    <name evidence="3" type="ORF">N4S67_06900</name>
</gene>
<evidence type="ECO:0000259" key="2">
    <source>
        <dbReference type="PROSITE" id="PS50937"/>
    </source>
</evidence>
<dbReference type="SUPFAM" id="SSF46955">
    <property type="entry name" value="Putative DNA-binding domain"/>
    <property type="match status" value="1"/>
</dbReference>
<dbReference type="InterPro" id="IPR009061">
    <property type="entry name" value="DNA-bd_dom_put_sf"/>
</dbReference>
<evidence type="ECO:0000313" key="3">
    <source>
        <dbReference type="EMBL" id="MCT7658147.1"/>
    </source>
</evidence>
<accession>A0ABT2M797</accession>
<proteinExistence type="predicted"/>
<dbReference type="PRINTS" id="PR00040">
    <property type="entry name" value="HTHMERR"/>
</dbReference>
<keyword evidence="4" id="KW-1185">Reference proteome</keyword>
<sequence length="213" mass="24957">MTWSIQHLAKTSGVTARTLRYYDEIGLLRPDRLGANGYRYYEREQILRLQRILLLRELGLDLTTIRAVVDAERDPVEALRRHHHRLLEERGRLDRLAETVAATIEHLEKGTEMSAENLFEGFEFGRDYIDRELDRNDHPELRKVKARTAEWSEQDFHTFNDEGAQLESRLLELMRAGVAHDDSSTFAVLDDDLALQRKVWEPTKRATSSWRSR</sequence>
<comment type="caution">
    <text evidence="3">The sequence shown here is derived from an EMBL/GenBank/DDBJ whole genome shotgun (WGS) entry which is preliminary data.</text>
</comment>
<dbReference type="Proteomes" id="UP001206639">
    <property type="component" value="Unassembled WGS sequence"/>
</dbReference>
<dbReference type="Gene3D" id="1.10.1660.10">
    <property type="match status" value="1"/>
</dbReference>
<organism evidence="3 4">
    <name type="scientific">Mycobacterium deserti</name>
    <dbReference type="NCBI Taxonomy" id="2978347"/>
    <lineage>
        <taxon>Bacteria</taxon>
        <taxon>Bacillati</taxon>
        <taxon>Actinomycetota</taxon>
        <taxon>Actinomycetes</taxon>
        <taxon>Mycobacteriales</taxon>
        <taxon>Mycobacteriaceae</taxon>
        <taxon>Mycobacterium</taxon>
    </lineage>
</organism>
<feature type="domain" description="HTH merR-type" evidence="2">
    <location>
        <begin position="2"/>
        <end position="71"/>
    </location>
</feature>
<dbReference type="RefSeq" id="WP_260992221.1">
    <property type="nucleotide sequence ID" value="NZ_JAODWD010000002.1"/>
</dbReference>
<dbReference type="InterPro" id="IPR000551">
    <property type="entry name" value="MerR-type_HTH_dom"/>
</dbReference>
<evidence type="ECO:0000313" key="4">
    <source>
        <dbReference type="Proteomes" id="UP001206639"/>
    </source>
</evidence>
<keyword evidence="1" id="KW-0238">DNA-binding</keyword>
<protein>
    <submittedName>
        <fullName evidence="3">MerR family transcriptional regulator</fullName>
    </submittedName>
</protein>